<dbReference type="PANTHER" id="PTHR24252:SF7">
    <property type="entry name" value="HYALIN"/>
    <property type="match status" value="1"/>
</dbReference>
<dbReference type="InterPro" id="IPR009003">
    <property type="entry name" value="Peptidase_S1_PA"/>
</dbReference>
<dbReference type="GO" id="GO:0004252">
    <property type="term" value="F:serine-type endopeptidase activity"/>
    <property type="evidence" value="ECO:0007669"/>
    <property type="project" value="InterPro"/>
</dbReference>
<evidence type="ECO:0000256" key="10">
    <source>
        <dbReference type="SAM" id="SignalP"/>
    </source>
</evidence>
<evidence type="ECO:0000256" key="2">
    <source>
        <dbReference type="ARBA" id="ARBA00022670"/>
    </source>
</evidence>
<dbReference type="CDD" id="cd00190">
    <property type="entry name" value="Tryp_SPc"/>
    <property type="match status" value="1"/>
</dbReference>
<proteinExistence type="predicted"/>
<comment type="catalytic activity">
    <reaction evidence="8">
        <text>Selective cleavage of 103-Arg-|-Ser-104 and 124-Ile-|-Ile-125 bonds in Limulus clotting factor B to form activated factor B. Cleavage of -Pro-Arg-|-Xaa- bonds in synthetic substrates.</text>
        <dbReference type="EC" id="3.4.21.84"/>
    </reaction>
</comment>
<keyword evidence="3 10" id="KW-0732">Signal</keyword>
<keyword evidence="13" id="KW-1185">Reference proteome</keyword>
<dbReference type="PRINTS" id="PR00722">
    <property type="entry name" value="CHYMOTRYPSIN"/>
</dbReference>
<organism evidence="12 13">
    <name type="scientific">Exocentrus adspersus</name>
    <dbReference type="NCBI Taxonomy" id="1586481"/>
    <lineage>
        <taxon>Eukaryota</taxon>
        <taxon>Metazoa</taxon>
        <taxon>Ecdysozoa</taxon>
        <taxon>Arthropoda</taxon>
        <taxon>Hexapoda</taxon>
        <taxon>Insecta</taxon>
        <taxon>Pterygota</taxon>
        <taxon>Neoptera</taxon>
        <taxon>Endopterygota</taxon>
        <taxon>Coleoptera</taxon>
        <taxon>Polyphaga</taxon>
        <taxon>Cucujiformia</taxon>
        <taxon>Chrysomeloidea</taxon>
        <taxon>Cerambycidae</taxon>
        <taxon>Lamiinae</taxon>
        <taxon>Acanthocinini</taxon>
        <taxon>Exocentrus</taxon>
    </lineage>
</organism>
<evidence type="ECO:0000256" key="6">
    <source>
        <dbReference type="ARBA" id="ARBA00022825"/>
    </source>
</evidence>
<dbReference type="GO" id="GO:0042381">
    <property type="term" value="P:hemolymph coagulation"/>
    <property type="evidence" value="ECO:0007669"/>
    <property type="project" value="UniProtKB-KW"/>
</dbReference>
<keyword evidence="6" id="KW-0720">Serine protease</keyword>
<dbReference type="EC" id="3.4.21.84" evidence="9"/>
<evidence type="ECO:0000256" key="1">
    <source>
        <dbReference type="ARBA" id="ARBA00022659"/>
    </source>
</evidence>
<dbReference type="AlphaFoldDB" id="A0AAV8VVB6"/>
<dbReference type="SUPFAM" id="SSF50494">
    <property type="entry name" value="Trypsin-like serine proteases"/>
    <property type="match status" value="1"/>
</dbReference>
<evidence type="ECO:0000256" key="7">
    <source>
        <dbReference type="ARBA" id="ARBA00023157"/>
    </source>
</evidence>
<dbReference type="PANTHER" id="PTHR24252">
    <property type="entry name" value="ACROSIN-RELATED"/>
    <property type="match status" value="1"/>
</dbReference>
<accession>A0AAV8VVB6</accession>
<keyword evidence="1" id="KW-0768">Sushi</keyword>
<dbReference type="EMBL" id="JANEYG010000028">
    <property type="protein sequence ID" value="KAJ8918090.1"/>
    <property type="molecule type" value="Genomic_DNA"/>
</dbReference>
<feature type="chain" id="PRO_5043765249" description="limulus clotting factor C" evidence="10">
    <location>
        <begin position="18"/>
        <end position="259"/>
    </location>
</feature>
<feature type="signal peptide" evidence="10">
    <location>
        <begin position="1"/>
        <end position="17"/>
    </location>
</feature>
<sequence>MLRLIAAYIIAFNVALATYHHASANNIDSRIVGGNETVIFDFPYQVAIEYSPFYWCGGVIIGRTWVLTVAHCFDTLLNPVNVTVRYGTSYRLLGGQVVNASNVIIHSDYNQTTLDDDIALIQFDEPLSLSRAARIAYLPNDENSTYYGSTVNVTGWGDTSEGGVNSNVLRKIEVSILTQALCEDLTSNYDYPVTDKLFCAGIWEGGKDTCTGDAGSPVSLGSTVVGLASFGDGCGRANHPGVYVNIAKYRDWITDQTGI</sequence>
<reference evidence="12 13" key="1">
    <citation type="journal article" date="2023" name="Insect Mol. Biol.">
        <title>Genome sequencing provides insights into the evolution of gene families encoding plant cell wall-degrading enzymes in longhorned beetles.</title>
        <authorList>
            <person name="Shin N.R."/>
            <person name="Okamura Y."/>
            <person name="Kirsch R."/>
            <person name="Pauchet Y."/>
        </authorList>
    </citation>
    <scope>NUCLEOTIDE SEQUENCE [LARGE SCALE GENOMIC DNA]</scope>
    <source>
        <strain evidence="12">EAD_L_NR</strain>
    </source>
</reference>
<dbReference type="InterPro" id="IPR001254">
    <property type="entry name" value="Trypsin_dom"/>
</dbReference>
<comment type="caution">
    <text evidence="12">The sequence shown here is derived from an EMBL/GenBank/DDBJ whole genome shotgun (WGS) entry which is preliminary data.</text>
</comment>
<dbReference type="Pfam" id="PF00089">
    <property type="entry name" value="Trypsin"/>
    <property type="match status" value="1"/>
</dbReference>
<keyword evidence="4" id="KW-0378">Hydrolase</keyword>
<dbReference type="Gene3D" id="2.40.10.10">
    <property type="entry name" value="Trypsin-like serine proteases"/>
    <property type="match status" value="1"/>
</dbReference>
<evidence type="ECO:0000256" key="8">
    <source>
        <dbReference type="ARBA" id="ARBA00052079"/>
    </source>
</evidence>
<protein>
    <recommendedName>
        <fullName evidence="9">limulus clotting factor C</fullName>
        <ecNumber evidence="9">3.4.21.84</ecNumber>
    </recommendedName>
</protein>
<evidence type="ECO:0000313" key="13">
    <source>
        <dbReference type="Proteomes" id="UP001159042"/>
    </source>
</evidence>
<evidence type="ECO:0000256" key="3">
    <source>
        <dbReference type="ARBA" id="ARBA00022729"/>
    </source>
</evidence>
<dbReference type="SMART" id="SM00020">
    <property type="entry name" value="Tryp_SPc"/>
    <property type="match status" value="1"/>
</dbReference>
<dbReference type="InterPro" id="IPR043504">
    <property type="entry name" value="Peptidase_S1_PA_chymotrypsin"/>
</dbReference>
<evidence type="ECO:0000256" key="9">
    <source>
        <dbReference type="ARBA" id="ARBA00066707"/>
    </source>
</evidence>
<keyword evidence="5" id="KW-0353">Hemolymph clotting</keyword>
<evidence type="ECO:0000259" key="11">
    <source>
        <dbReference type="PROSITE" id="PS50240"/>
    </source>
</evidence>
<gene>
    <name evidence="12" type="ORF">NQ315_011547</name>
</gene>
<keyword evidence="2" id="KW-0645">Protease</keyword>
<keyword evidence="7" id="KW-1015">Disulfide bond</keyword>
<dbReference type="GO" id="GO:0006508">
    <property type="term" value="P:proteolysis"/>
    <property type="evidence" value="ECO:0007669"/>
    <property type="project" value="UniProtKB-KW"/>
</dbReference>
<dbReference type="InterPro" id="IPR001314">
    <property type="entry name" value="Peptidase_S1A"/>
</dbReference>
<name>A0AAV8VVB6_9CUCU</name>
<feature type="domain" description="Peptidase S1" evidence="11">
    <location>
        <begin position="31"/>
        <end position="258"/>
    </location>
</feature>
<dbReference type="FunFam" id="2.40.10.10:FF:000120">
    <property type="entry name" value="Putative serine protease"/>
    <property type="match status" value="1"/>
</dbReference>
<evidence type="ECO:0000313" key="12">
    <source>
        <dbReference type="EMBL" id="KAJ8918090.1"/>
    </source>
</evidence>
<evidence type="ECO:0000256" key="4">
    <source>
        <dbReference type="ARBA" id="ARBA00022801"/>
    </source>
</evidence>
<dbReference type="Proteomes" id="UP001159042">
    <property type="component" value="Unassembled WGS sequence"/>
</dbReference>
<evidence type="ECO:0000256" key="5">
    <source>
        <dbReference type="ARBA" id="ARBA00022820"/>
    </source>
</evidence>
<dbReference type="PROSITE" id="PS50240">
    <property type="entry name" value="TRYPSIN_DOM"/>
    <property type="match status" value="1"/>
</dbReference>